<keyword evidence="3" id="KW-1185">Reference proteome</keyword>
<organism evidence="2 3">
    <name type="scientific">Psychroflexus salarius</name>
    <dbReference type="NCBI Taxonomy" id="1155689"/>
    <lineage>
        <taxon>Bacteria</taxon>
        <taxon>Pseudomonadati</taxon>
        <taxon>Bacteroidota</taxon>
        <taxon>Flavobacteriia</taxon>
        <taxon>Flavobacteriales</taxon>
        <taxon>Flavobacteriaceae</taxon>
        <taxon>Psychroflexus</taxon>
    </lineage>
</organism>
<reference evidence="2 3" key="1">
    <citation type="submission" date="2016-11" db="EMBL/GenBank/DDBJ databases">
        <authorList>
            <person name="Jaros S."/>
            <person name="Januszkiewicz K."/>
            <person name="Wedrychowicz H."/>
        </authorList>
    </citation>
    <scope>NUCLEOTIDE SEQUENCE [LARGE SCALE GENOMIC DNA]</scope>
    <source>
        <strain evidence="2 3">DSM 25661</strain>
    </source>
</reference>
<feature type="transmembrane region" description="Helical" evidence="1">
    <location>
        <begin position="38"/>
        <end position="57"/>
    </location>
</feature>
<dbReference type="RefSeq" id="WP_073193306.1">
    <property type="nucleotide sequence ID" value="NZ_FQTW01000007.1"/>
</dbReference>
<keyword evidence="1" id="KW-0812">Transmembrane</keyword>
<sequence>MKNLIPLIVRFIIYAISMLGVALIIRHDFKDALILEDSAIEIAQETSLAISILLLGYYGKTSKAFKIFNLSLAGVLAVHFVREFDFWLNYNLFDKSWQVFAGVFVLLTLYLMFKNFKQFVAELVELSKTYSFAIFLIGFIMLHVFSRLFGSKKIWNWLLEPMHNSYISTVNGEKSISLIDFVYPVKTGAQEGIELLAYTIMFIGVVEICLYTVKISKRHQN</sequence>
<dbReference type="AlphaFoldDB" id="A0A1M4WZJ5"/>
<keyword evidence="1" id="KW-1133">Transmembrane helix</keyword>
<dbReference type="STRING" id="1155689.SAMN05444278_10732"/>
<feature type="transmembrane region" description="Helical" evidence="1">
    <location>
        <begin position="129"/>
        <end position="149"/>
    </location>
</feature>
<name>A0A1M4WZJ5_9FLAO</name>
<evidence type="ECO:0000313" key="2">
    <source>
        <dbReference type="EMBL" id="SHE86625.1"/>
    </source>
</evidence>
<dbReference type="EMBL" id="FQTW01000007">
    <property type="protein sequence ID" value="SHE86625.1"/>
    <property type="molecule type" value="Genomic_DNA"/>
</dbReference>
<feature type="transmembrane region" description="Helical" evidence="1">
    <location>
        <begin position="96"/>
        <end position="113"/>
    </location>
</feature>
<keyword evidence="1" id="KW-0472">Membrane</keyword>
<evidence type="ECO:0000313" key="3">
    <source>
        <dbReference type="Proteomes" id="UP000184462"/>
    </source>
</evidence>
<dbReference type="OrthoDB" id="1425700at2"/>
<proteinExistence type="predicted"/>
<accession>A0A1M4WZJ5</accession>
<dbReference type="Proteomes" id="UP000184462">
    <property type="component" value="Unassembled WGS sequence"/>
</dbReference>
<gene>
    <name evidence="2" type="ORF">SAMN05444278_10732</name>
</gene>
<feature type="transmembrane region" description="Helical" evidence="1">
    <location>
        <begin position="64"/>
        <end position="81"/>
    </location>
</feature>
<protein>
    <submittedName>
        <fullName evidence="2">Uncharacterized protein</fullName>
    </submittedName>
</protein>
<feature type="transmembrane region" description="Helical" evidence="1">
    <location>
        <begin position="195"/>
        <end position="213"/>
    </location>
</feature>
<evidence type="ECO:0000256" key="1">
    <source>
        <dbReference type="SAM" id="Phobius"/>
    </source>
</evidence>
<feature type="transmembrane region" description="Helical" evidence="1">
    <location>
        <begin position="7"/>
        <end position="26"/>
    </location>
</feature>